<protein>
    <submittedName>
        <fullName evidence="1">Uncharacterized protein</fullName>
    </submittedName>
</protein>
<dbReference type="EMBL" id="CM031840">
    <property type="protein sequence ID" value="KAG6673002.1"/>
    <property type="molecule type" value="Genomic_DNA"/>
</dbReference>
<comment type="caution">
    <text evidence="1">The sequence shown here is derived from an EMBL/GenBank/DDBJ whole genome shotgun (WGS) entry which is preliminary data.</text>
</comment>
<dbReference type="AlphaFoldDB" id="A0A922D181"/>
<accession>A0A922D181</accession>
<gene>
    <name evidence="1" type="ORF">I3842_16G088200</name>
</gene>
<evidence type="ECO:0000313" key="2">
    <source>
        <dbReference type="Proteomes" id="UP000811246"/>
    </source>
</evidence>
<sequence length="35" mass="3931">MVLLISGTRTVNRDSSAVVSRSAAARWVEERLRSR</sequence>
<reference evidence="1" key="1">
    <citation type="submission" date="2021-01" db="EMBL/GenBank/DDBJ databases">
        <authorList>
            <person name="Lovell J.T."/>
            <person name="Bentley N."/>
            <person name="Bhattarai G."/>
            <person name="Jenkins J.W."/>
            <person name="Sreedasyam A."/>
            <person name="Alarcon Y."/>
            <person name="Bock C."/>
            <person name="Boston L."/>
            <person name="Carlson J."/>
            <person name="Cervantes K."/>
            <person name="Clermont K."/>
            <person name="Krom N."/>
            <person name="Kubenka K."/>
            <person name="Mamidi S."/>
            <person name="Mattison C."/>
            <person name="Monteros M."/>
            <person name="Pisani C."/>
            <person name="Plott C."/>
            <person name="Rajasekar S."/>
            <person name="Rhein H.S."/>
            <person name="Rohla C."/>
            <person name="Song M."/>
            <person name="Hilaire R.S."/>
            <person name="Shu S."/>
            <person name="Wells L."/>
            <person name="Wang X."/>
            <person name="Webber J."/>
            <person name="Heerema R.J."/>
            <person name="Klein P."/>
            <person name="Conner P."/>
            <person name="Grauke L."/>
            <person name="Grimwood J."/>
            <person name="Schmutz J."/>
            <person name="Randall J.J."/>
        </authorList>
    </citation>
    <scope>NUCLEOTIDE SEQUENCE</scope>
    <source>
        <tissue evidence="1">Leaf</tissue>
    </source>
</reference>
<name>A0A922D181_CARIL</name>
<organism evidence="1 2">
    <name type="scientific">Carya illinoinensis</name>
    <name type="common">Pecan</name>
    <dbReference type="NCBI Taxonomy" id="32201"/>
    <lineage>
        <taxon>Eukaryota</taxon>
        <taxon>Viridiplantae</taxon>
        <taxon>Streptophyta</taxon>
        <taxon>Embryophyta</taxon>
        <taxon>Tracheophyta</taxon>
        <taxon>Spermatophyta</taxon>
        <taxon>Magnoliopsida</taxon>
        <taxon>eudicotyledons</taxon>
        <taxon>Gunneridae</taxon>
        <taxon>Pentapetalae</taxon>
        <taxon>rosids</taxon>
        <taxon>fabids</taxon>
        <taxon>Fagales</taxon>
        <taxon>Juglandaceae</taxon>
        <taxon>Carya</taxon>
    </lineage>
</organism>
<evidence type="ECO:0000313" key="1">
    <source>
        <dbReference type="EMBL" id="KAG6673002.1"/>
    </source>
</evidence>
<dbReference type="Proteomes" id="UP000811246">
    <property type="component" value="Chromosome 16"/>
</dbReference>
<proteinExistence type="predicted"/>